<evidence type="ECO:0000256" key="11">
    <source>
        <dbReference type="ARBA" id="ARBA00048184"/>
    </source>
</evidence>
<gene>
    <name evidence="12" type="primary">ALG13</name>
    <name evidence="14" type="ORF">BDZ94DRAFT_1281001</name>
</gene>
<evidence type="ECO:0000256" key="6">
    <source>
        <dbReference type="ARBA" id="ARBA00022676"/>
    </source>
</evidence>
<dbReference type="PANTHER" id="PTHR12867:SF6">
    <property type="entry name" value="N-ACETYLGLUCOSAMINYLDIPHOSPHODOLICHOL N-ACETYLGLUCOSAMINYLTRANSFERASE"/>
    <property type="match status" value="1"/>
</dbReference>
<evidence type="ECO:0000256" key="9">
    <source>
        <dbReference type="ARBA" id="ARBA00024804"/>
    </source>
</evidence>
<comment type="subcellular location">
    <subcellularLocation>
        <location evidence="1 12">Endoplasmic reticulum</location>
    </subcellularLocation>
</comment>
<dbReference type="AlphaFoldDB" id="A0A9P5YEH5"/>
<evidence type="ECO:0000256" key="10">
    <source>
        <dbReference type="ARBA" id="ARBA00032061"/>
    </source>
</evidence>
<dbReference type="EMBL" id="MU150242">
    <property type="protein sequence ID" value="KAF9466366.1"/>
    <property type="molecule type" value="Genomic_DNA"/>
</dbReference>
<evidence type="ECO:0000256" key="12">
    <source>
        <dbReference type="RuleBase" id="RU362128"/>
    </source>
</evidence>
<dbReference type="GO" id="GO:0006488">
    <property type="term" value="P:dolichol-linked oligosaccharide biosynthetic process"/>
    <property type="evidence" value="ECO:0007669"/>
    <property type="project" value="InterPro"/>
</dbReference>
<dbReference type="Gene3D" id="3.40.50.2000">
    <property type="entry name" value="Glycogen Phosphorylase B"/>
    <property type="match status" value="1"/>
</dbReference>
<evidence type="ECO:0000313" key="15">
    <source>
        <dbReference type="Proteomes" id="UP000807353"/>
    </source>
</evidence>
<evidence type="ECO:0000256" key="5">
    <source>
        <dbReference type="ARBA" id="ARBA00017468"/>
    </source>
</evidence>
<evidence type="ECO:0000256" key="1">
    <source>
        <dbReference type="ARBA" id="ARBA00004240"/>
    </source>
</evidence>
<evidence type="ECO:0000256" key="2">
    <source>
        <dbReference type="ARBA" id="ARBA00006962"/>
    </source>
</evidence>
<proteinExistence type="inferred from homology"/>
<keyword evidence="7 12" id="KW-0808">Transferase</keyword>
<comment type="catalytic activity">
    <reaction evidence="11">
        <text>an N-acetyl-alpha-D-glucosaminyl-diphospho-di-trans,poly-cis-dolichol + UDP-N-acetyl-alpha-D-glucosamine = an N,N'-diacetylchitobiosyl-diphospho-di-trans,poly-cis-dolichol + UDP + H(+)</text>
        <dbReference type="Rhea" id="RHEA:23380"/>
        <dbReference type="Rhea" id="RHEA-COMP:19507"/>
        <dbReference type="Rhea" id="RHEA-COMP:19510"/>
        <dbReference type="ChEBI" id="CHEBI:15378"/>
        <dbReference type="ChEBI" id="CHEBI:57269"/>
        <dbReference type="ChEBI" id="CHEBI:57705"/>
        <dbReference type="ChEBI" id="CHEBI:58223"/>
        <dbReference type="ChEBI" id="CHEBI:58427"/>
        <dbReference type="EC" id="2.4.1.141"/>
    </reaction>
</comment>
<dbReference type="Proteomes" id="UP000807353">
    <property type="component" value="Unassembled WGS sequence"/>
</dbReference>
<dbReference type="SUPFAM" id="SSF53756">
    <property type="entry name" value="UDP-Glycosyltransferase/glycogen phosphorylase"/>
    <property type="match status" value="1"/>
</dbReference>
<comment type="similarity">
    <text evidence="2 12">Belongs to the glycosyltransferase 28 family.</text>
</comment>
<keyword evidence="15" id="KW-1185">Reference proteome</keyword>
<dbReference type="Pfam" id="PF04101">
    <property type="entry name" value="Glyco_tran_28_C"/>
    <property type="match status" value="1"/>
</dbReference>
<comment type="caution">
    <text evidence="14">The sequence shown here is derived from an EMBL/GenBank/DDBJ whole genome shotgun (WGS) entry which is preliminary data.</text>
</comment>
<reference evidence="14" key="1">
    <citation type="submission" date="2020-11" db="EMBL/GenBank/DDBJ databases">
        <authorList>
            <consortium name="DOE Joint Genome Institute"/>
            <person name="Ahrendt S."/>
            <person name="Riley R."/>
            <person name="Andreopoulos W."/>
            <person name="Labutti K."/>
            <person name="Pangilinan J."/>
            <person name="Ruiz-Duenas F.J."/>
            <person name="Barrasa J.M."/>
            <person name="Sanchez-Garcia M."/>
            <person name="Camarero S."/>
            <person name="Miyauchi S."/>
            <person name="Serrano A."/>
            <person name="Linde D."/>
            <person name="Babiker R."/>
            <person name="Drula E."/>
            <person name="Ayuso-Fernandez I."/>
            <person name="Pacheco R."/>
            <person name="Padilla G."/>
            <person name="Ferreira P."/>
            <person name="Barriuso J."/>
            <person name="Kellner H."/>
            <person name="Castanera R."/>
            <person name="Alfaro M."/>
            <person name="Ramirez L."/>
            <person name="Pisabarro A.G."/>
            <person name="Kuo A."/>
            <person name="Tritt A."/>
            <person name="Lipzen A."/>
            <person name="He G."/>
            <person name="Yan M."/>
            <person name="Ng V."/>
            <person name="Cullen D."/>
            <person name="Martin F."/>
            <person name="Rosso M.-N."/>
            <person name="Henrissat B."/>
            <person name="Hibbett D."/>
            <person name="Martinez A.T."/>
            <person name="Grigoriev I.V."/>
        </authorList>
    </citation>
    <scope>NUCLEOTIDE SEQUENCE</scope>
    <source>
        <strain evidence="14">CBS 247.69</strain>
    </source>
</reference>
<evidence type="ECO:0000256" key="3">
    <source>
        <dbReference type="ARBA" id="ARBA00011198"/>
    </source>
</evidence>
<evidence type="ECO:0000256" key="8">
    <source>
        <dbReference type="ARBA" id="ARBA00022824"/>
    </source>
</evidence>
<evidence type="ECO:0000259" key="13">
    <source>
        <dbReference type="Pfam" id="PF04101"/>
    </source>
</evidence>
<dbReference type="InterPro" id="IPR039042">
    <property type="entry name" value="Alg13-like"/>
</dbReference>
<organism evidence="14 15">
    <name type="scientific">Collybia nuda</name>
    <dbReference type="NCBI Taxonomy" id="64659"/>
    <lineage>
        <taxon>Eukaryota</taxon>
        <taxon>Fungi</taxon>
        <taxon>Dikarya</taxon>
        <taxon>Basidiomycota</taxon>
        <taxon>Agaricomycotina</taxon>
        <taxon>Agaricomycetes</taxon>
        <taxon>Agaricomycetidae</taxon>
        <taxon>Agaricales</taxon>
        <taxon>Tricholomatineae</taxon>
        <taxon>Clitocybaceae</taxon>
        <taxon>Collybia</taxon>
    </lineage>
</organism>
<sequence length="172" mass="18887">MRAFLTVGSTKFDALVQTALSRAVLDSLNRKGYTELVIQCGGSDFELASSISQDEVFSVLRNGIDITLWRFKPSLNDEYERADIVISHAGSGTILDVLRLGKPLIVVPNPTLLHNHQEELAEALSTLGHLQSSSVSDLARAIETFDSTALVSFPLFDGSRFSRILDEEMGFK</sequence>
<keyword evidence="8 12" id="KW-0256">Endoplasmic reticulum</keyword>
<dbReference type="PANTHER" id="PTHR12867">
    <property type="entry name" value="GLYCOSYL TRANSFERASE-RELATED"/>
    <property type="match status" value="1"/>
</dbReference>
<dbReference type="OrthoDB" id="20273at2759"/>
<dbReference type="InterPro" id="IPR007235">
    <property type="entry name" value="Glyco_trans_28_C"/>
</dbReference>
<name>A0A9P5YEH5_9AGAR</name>
<dbReference type="EC" id="2.4.1.141" evidence="4 12"/>
<comment type="function">
    <text evidence="9 12">Involved in protein N-glycosylation. Essential for the second step of the dolichol-linked oligosaccharide pathway.</text>
</comment>
<accession>A0A9P5YEH5</accession>
<protein>
    <recommendedName>
        <fullName evidence="5 12">UDP-N-acetylglucosamine transferase subunit ALG13</fullName>
        <ecNumber evidence="4 12">2.4.1.141</ecNumber>
    </recommendedName>
    <alternativeName>
        <fullName evidence="10 12">Asparagine-linked glycosylation protein 13</fullName>
    </alternativeName>
</protein>
<evidence type="ECO:0000256" key="7">
    <source>
        <dbReference type="ARBA" id="ARBA00022679"/>
    </source>
</evidence>
<keyword evidence="6 12" id="KW-0328">Glycosyltransferase</keyword>
<feature type="domain" description="Glycosyl transferase family 28 C-terminal" evidence="13">
    <location>
        <begin position="4"/>
        <end position="148"/>
    </location>
</feature>
<dbReference type="GO" id="GO:0005783">
    <property type="term" value="C:endoplasmic reticulum"/>
    <property type="evidence" value="ECO:0007669"/>
    <property type="project" value="UniProtKB-SubCell"/>
</dbReference>
<evidence type="ECO:0000256" key="4">
    <source>
        <dbReference type="ARBA" id="ARBA00012614"/>
    </source>
</evidence>
<evidence type="ECO:0000313" key="14">
    <source>
        <dbReference type="EMBL" id="KAF9466366.1"/>
    </source>
</evidence>
<comment type="subunit">
    <text evidence="3 12">Heterodimer with ALG14 to form a functional enzyme.</text>
</comment>
<dbReference type="GO" id="GO:0004577">
    <property type="term" value="F:N-acetylglucosaminyldiphosphodolichol N-acetylglucosaminyltransferase activity"/>
    <property type="evidence" value="ECO:0007669"/>
    <property type="project" value="UniProtKB-EC"/>
</dbReference>